<dbReference type="InterPro" id="IPR031737">
    <property type="entry name" value="CNDH2_C"/>
</dbReference>
<dbReference type="PANTHER" id="PTHR14324">
    <property type="entry name" value="CONDENSIN-2 COMPLEX SUBUNIT H2"/>
    <property type="match status" value="1"/>
</dbReference>
<dbReference type="GeneID" id="100115493"/>
<dbReference type="GO" id="GO:0010032">
    <property type="term" value="P:meiotic chromosome condensation"/>
    <property type="evidence" value="ECO:0007669"/>
    <property type="project" value="TreeGrafter"/>
</dbReference>
<name>A0A7M7R402_NASVI</name>
<dbReference type="SMR" id="A0A7M7R402"/>
<dbReference type="InterPro" id="IPR031739">
    <property type="entry name" value="Ncaph2"/>
</dbReference>
<feature type="domain" description="Condensin-2 complex subunit H2 C-terminal" evidence="1">
    <location>
        <begin position="614"/>
        <end position="687"/>
    </location>
</feature>
<dbReference type="GO" id="GO:0000796">
    <property type="term" value="C:condensin complex"/>
    <property type="evidence" value="ECO:0007669"/>
    <property type="project" value="TreeGrafter"/>
</dbReference>
<dbReference type="GO" id="GO:0003682">
    <property type="term" value="F:chromatin binding"/>
    <property type="evidence" value="ECO:0007669"/>
    <property type="project" value="TreeGrafter"/>
</dbReference>
<dbReference type="PANTHER" id="PTHR14324:SF3">
    <property type="entry name" value="CONDENSIN-2 COMPLEX SUBUNIT H2"/>
    <property type="match status" value="1"/>
</dbReference>
<accession>A0A7M7R402</accession>
<dbReference type="GO" id="GO:0051306">
    <property type="term" value="P:mitotic sister chromatid separation"/>
    <property type="evidence" value="ECO:0007669"/>
    <property type="project" value="TreeGrafter"/>
</dbReference>
<dbReference type="RefSeq" id="XP_032458060.1">
    <property type="nucleotide sequence ID" value="XM_032602169.1"/>
</dbReference>
<dbReference type="AlphaFoldDB" id="A0A7M7R402"/>
<dbReference type="OrthoDB" id="10038475at2759"/>
<evidence type="ECO:0000313" key="3">
    <source>
        <dbReference type="Proteomes" id="UP000002358"/>
    </source>
</evidence>
<dbReference type="EnsemblMetazoa" id="XM_032602169">
    <property type="protein sequence ID" value="XP_032458060"/>
    <property type="gene ID" value="LOC100115493"/>
</dbReference>
<organism evidence="2 3">
    <name type="scientific">Nasonia vitripennis</name>
    <name type="common">Parasitic wasp</name>
    <dbReference type="NCBI Taxonomy" id="7425"/>
    <lineage>
        <taxon>Eukaryota</taxon>
        <taxon>Metazoa</taxon>
        <taxon>Ecdysozoa</taxon>
        <taxon>Arthropoda</taxon>
        <taxon>Hexapoda</taxon>
        <taxon>Insecta</taxon>
        <taxon>Pterygota</taxon>
        <taxon>Neoptera</taxon>
        <taxon>Endopterygota</taxon>
        <taxon>Hymenoptera</taxon>
        <taxon>Apocrita</taxon>
        <taxon>Proctotrupomorpha</taxon>
        <taxon>Chalcidoidea</taxon>
        <taxon>Pteromalidae</taxon>
        <taxon>Pteromalinae</taxon>
        <taxon>Nasonia</taxon>
    </lineage>
</organism>
<dbReference type="Pfam" id="PF16858">
    <property type="entry name" value="CNDH2_C"/>
    <property type="match status" value="1"/>
</dbReference>
<keyword evidence="3" id="KW-1185">Reference proteome</keyword>
<dbReference type="GO" id="GO:0005634">
    <property type="term" value="C:nucleus"/>
    <property type="evidence" value="ECO:0007669"/>
    <property type="project" value="TreeGrafter"/>
</dbReference>
<evidence type="ECO:0000259" key="1">
    <source>
        <dbReference type="Pfam" id="PF16858"/>
    </source>
</evidence>
<evidence type="ECO:0000313" key="2">
    <source>
        <dbReference type="EnsemblMetazoa" id="XP_032458060"/>
    </source>
</evidence>
<proteinExistence type="predicted"/>
<dbReference type="KEGG" id="nvi:100115493"/>
<protein>
    <recommendedName>
        <fullName evidence="1">Condensin-2 complex subunit H2 C-terminal domain-containing protein</fullName>
    </recommendedName>
</protein>
<reference evidence="2" key="1">
    <citation type="submission" date="2021-01" db="UniProtKB">
        <authorList>
            <consortium name="EnsemblMetazoa"/>
        </authorList>
    </citation>
    <scope>IDENTIFICATION</scope>
</reference>
<dbReference type="Proteomes" id="UP000002358">
    <property type="component" value="Unassembled WGS sequence"/>
</dbReference>
<dbReference type="InParanoid" id="A0A7M7R402"/>
<sequence length="690" mass="79722">MVDTNNVSWKLMKSPKELASWNFPLSDILDSYFNSLPEACKIQYGEAAVVIQNSTNAYVRRVEDLYDETRSLNYKIINNESTGGNIITSITRMKKKKKKSDFDNFRIHEFDKEIGKNINLKLYEEKTMKFLHHCFSQLENAHVNLAIELVDTVGETIGKKYDFRCSQGLTNNGSLVDEFAPTDFIIIEKSKGAFLSTPFIPNKDVMRIMSLNNHYNMSTVSNNIIYKYHSNSDTLQFQAINSDTTISIHDSRLLMFHSNELSNIESHLPTFEFVNNISVVSNDTENVFHEYTSHRNDTINEEEIEFESGNSSYPSKAYIQCHEENSATCNYKRASCIVKINDLDERKSSFILEYNVNKNKSNIEISGEKTEFNSGLRRSQRLCVMINPNSESGIHNDHHVLKPIPFQNGIPDKINKSRKEFQLPCHIDLLKQIVGKPKRRTKIKNRVRQRPAVSSAHRSNPISDKFRIMKCSNTSEDSLLKLELAAMKEEVSNKLRRSYDDMLSNNQEPVNFTSVMKSPTDPMNISQCDLRKPTNLNSFETLSNTAHFISPAHTPLAFSSFKNVTSLLSPSTSNFDCLISKYKDRISSTNWKYKNKFGNYIKYKMKEIYEELDLHTEEDQKVAKWHAEIKPRLIAAEQKPPFRIFEYESRILRRLETSDRKGQFDDIFRQEPPSEVARYFSATLQLVRIS</sequence>